<evidence type="ECO:0000256" key="1">
    <source>
        <dbReference type="ARBA" id="ARBA00022603"/>
    </source>
</evidence>
<dbReference type="AlphaFoldDB" id="A0A848QL75"/>
<dbReference type="InterPro" id="IPR050602">
    <property type="entry name" value="Malonyl-ACP_OMT"/>
</dbReference>
<dbReference type="Gene3D" id="3.40.50.150">
    <property type="entry name" value="Vaccinia Virus protein VP39"/>
    <property type="match status" value="1"/>
</dbReference>
<accession>A0A848QL75</accession>
<dbReference type="Pfam" id="PF13489">
    <property type="entry name" value="Methyltransf_23"/>
    <property type="match status" value="1"/>
</dbReference>
<evidence type="ECO:0000313" key="3">
    <source>
        <dbReference type="EMBL" id="NMW31367.1"/>
    </source>
</evidence>
<proteinExistence type="predicted"/>
<comment type="caution">
    <text evidence="3">The sequence shown here is derived from an EMBL/GenBank/DDBJ whole genome shotgun (WGS) entry which is preliminary data.</text>
</comment>
<evidence type="ECO:0000256" key="2">
    <source>
        <dbReference type="ARBA" id="ARBA00022679"/>
    </source>
</evidence>
<keyword evidence="1 3" id="KW-0489">Methyltransferase</keyword>
<dbReference type="PANTHER" id="PTHR13090:SF1">
    <property type="entry name" value="ARGININE-HYDROXYLASE NDUFAF5, MITOCHONDRIAL"/>
    <property type="match status" value="1"/>
</dbReference>
<protein>
    <submittedName>
        <fullName evidence="3">Methyltransferase domain-containing protein</fullName>
    </submittedName>
</protein>
<dbReference type="InterPro" id="IPR029063">
    <property type="entry name" value="SAM-dependent_MTases_sf"/>
</dbReference>
<keyword evidence="4" id="KW-1185">Reference proteome</keyword>
<organism evidence="3 4">
    <name type="scientific">Pontixanthobacter rizhaonensis</name>
    <dbReference type="NCBI Taxonomy" id="2730337"/>
    <lineage>
        <taxon>Bacteria</taxon>
        <taxon>Pseudomonadati</taxon>
        <taxon>Pseudomonadota</taxon>
        <taxon>Alphaproteobacteria</taxon>
        <taxon>Sphingomonadales</taxon>
        <taxon>Erythrobacteraceae</taxon>
        <taxon>Pontixanthobacter</taxon>
    </lineage>
</organism>
<sequence>MSNAAPPTIFCRVRRAAKWARLITRSRAPDAADYLLRDAVDDVVERMDFMQLTPKNALIIGDWTGLLPSVLKARGVEVDRYPIGVFDEEQPISGGPYDLVIHLLGLATVNDLPGALIHSKNALADGGLMIATFPGAGSLPKLRQAMLAADGDRPAARIHPMVDNQSAAGLLQRAGFKRQVVDSHTLSVRFSSLDRLVSDLRDHGMNNALMNSAPHICREGLARAKIAFQALADHDGKIKESFEMITLTGWK</sequence>
<gene>
    <name evidence="3" type="ORF">HKD42_04785</name>
</gene>
<reference evidence="3 4" key="1">
    <citation type="submission" date="2020-04" db="EMBL/GenBank/DDBJ databases">
        <authorList>
            <person name="Liu A."/>
        </authorList>
    </citation>
    <scope>NUCLEOTIDE SEQUENCE [LARGE SCALE GENOMIC DNA]</scope>
    <source>
        <strain evidence="3 4">RZ02</strain>
    </source>
</reference>
<dbReference type="PANTHER" id="PTHR13090">
    <property type="entry name" value="ARGININE-HYDROXYLASE NDUFAF5, MITOCHONDRIAL"/>
    <property type="match status" value="1"/>
</dbReference>
<dbReference type="Proteomes" id="UP000561181">
    <property type="component" value="Unassembled WGS sequence"/>
</dbReference>
<dbReference type="GO" id="GO:0032259">
    <property type="term" value="P:methylation"/>
    <property type="evidence" value="ECO:0007669"/>
    <property type="project" value="UniProtKB-KW"/>
</dbReference>
<evidence type="ECO:0000313" key="4">
    <source>
        <dbReference type="Proteomes" id="UP000561181"/>
    </source>
</evidence>
<keyword evidence="2 3" id="KW-0808">Transferase</keyword>
<dbReference type="SUPFAM" id="SSF53335">
    <property type="entry name" value="S-adenosyl-L-methionine-dependent methyltransferases"/>
    <property type="match status" value="1"/>
</dbReference>
<dbReference type="EMBL" id="JABCRE010000002">
    <property type="protein sequence ID" value="NMW31367.1"/>
    <property type="molecule type" value="Genomic_DNA"/>
</dbReference>
<name>A0A848QL75_9SPHN</name>
<dbReference type="RefSeq" id="WP_170010795.1">
    <property type="nucleotide sequence ID" value="NZ_JABCRE010000002.1"/>
</dbReference>
<dbReference type="GO" id="GO:0008168">
    <property type="term" value="F:methyltransferase activity"/>
    <property type="evidence" value="ECO:0007669"/>
    <property type="project" value="UniProtKB-KW"/>
</dbReference>